<dbReference type="EMBL" id="CP002630">
    <property type="protein sequence ID" value="AEB11414.1"/>
    <property type="molecule type" value="Genomic_DNA"/>
</dbReference>
<gene>
    <name evidence="2" type="ordered locus">Marky_0664</name>
</gene>
<name>F2NQA3_MARHT</name>
<accession>F2NQA3</accession>
<protein>
    <recommendedName>
        <fullName evidence="4">Peptidase M50</fullName>
    </recommendedName>
</protein>
<proteinExistence type="predicted"/>
<keyword evidence="1" id="KW-1133">Transmembrane helix</keyword>
<evidence type="ECO:0008006" key="4">
    <source>
        <dbReference type="Google" id="ProtNLM"/>
    </source>
</evidence>
<dbReference type="STRING" id="869210.Marky_0664"/>
<dbReference type="RefSeq" id="WP_013703466.1">
    <property type="nucleotide sequence ID" value="NC_015387.1"/>
</dbReference>
<organism evidence="2 3">
    <name type="scientific">Marinithermus hydrothermalis (strain DSM 14884 / JCM 11576 / T1)</name>
    <dbReference type="NCBI Taxonomy" id="869210"/>
    <lineage>
        <taxon>Bacteria</taxon>
        <taxon>Thermotogati</taxon>
        <taxon>Deinococcota</taxon>
        <taxon>Deinococci</taxon>
        <taxon>Thermales</taxon>
        <taxon>Thermaceae</taxon>
        <taxon>Marinithermus</taxon>
    </lineage>
</organism>
<evidence type="ECO:0000313" key="3">
    <source>
        <dbReference type="Proteomes" id="UP000007030"/>
    </source>
</evidence>
<evidence type="ECO:0000256" key="1">
    <source>
        <dbReference type="SAM" id="Phobius"/>
    </source>
</evidence>
<feature type="transmembrane region" description="Helical" evidence="1">
    <location>
        <begin position="50"/>
        <end position="74"/>
    </location>
</feature>
<evidence type="ECO:0000313" key="2">
    <source>
        <dbReference type="EMBL" id="AEB11414.1"/>
    </source>
</evidence>
<feature type="transmembrane region" description="Helical" evidence="1">
    <location>
        <begin position="81"/>
        <end position="105"/>
    </location>
</feature>
<dbReference type="Proteomes" id="UP000007030">
    <property type="component" value="Chromosome"/>
</dbReference>
<dbReference type="AlphaFoldDB" id="F2NQA3"/>
<keyword evidence="1" id="KW-0472">Membrane</keyword>
<feature type="transmembrane region" description="Helical" evidence="1">
    <location>
        <begin position="155"/>
        <end position="175"/>
    </location>
</feature>
<sequence length="188" mass="19730">MPRWAVACLVVIPALGNPLHELGHWIGYALAGIPAAFSFNRVLPLAPEGAGLAGVAGGPLASLALAGLGVVVLYRVPRRALVGASLAAVMAYTRLLPYLLFVLGIVSPAQNDEGMIARALGWPLWSVWLPFALAFLGILALAWRGLKVPTAQRLGWFALLFVAYAAAAAVEVLVLDPVWFPGVGGFAR</sequence>
<dbReference type="HOGENOM" id="CLU_1439526_0_0_0"/>
<reference evidence="2 3" key="1">
    <citation type="journal article" date="2012" name="Stand. Genomic Sci.">
        <title>Complete genome sequence of the aerobic, heterotroph Marinithermus hydrothermalis type strain (T1(T)) from a deep-sea hydrothermal vent chimney.</title>
        <authorList>
            <person name="Copeland A."/>
            <person name="Gu W."/>
            <person name="Yasawong M."/>
            <person name="Lapidus A."/>
            <person name="Lucas S."/>
            <person name="Deshpande S."/>
            <person name="Pagani I."/>
            <person name="Tapia R."/>
            <person name="Cheng J.F."/>
            <person name="Goodwin L.A."/>
            <person name="Pitluck S."/>
            <person name="Liolios K."/>
            <person name="Ivanova N."/>
            <person name="Mavromatis K."/>
            <person name="Mikhailova N."/>
            <person name="Pati A."/>
            <person name="Chen A."/>
            <person name="Palaniappan K."/>
            <person name="Land M."/>
            <person name="Pan C."/>
            <person name="Brambilla E.M."/>
            <person name="Rohde M."/>
            <person name="Tindall B.J."/>
            <person name="Sikorski J."/>
            <person name="Goker M."/>
            <person name="Detter J.C."/>
            <person name="Bristow J."/>
            <person name="Eisen J.A."/>
            <person name="Markowitz V."/>
            <person name="Hugenholtz P."/>
            <person name="Kyrpides N.C."/>
            <person name="Klenk H.P."/>
            <person name="Woyke T."/>
        </authorList>
    </citation>
    <scope>NUCLEOTIDE SEQUENCE [LARGE SCALE GENOMIC DNA]</scope>
    <source>
        <strain evidence="3">DSM 14884 / JCM 11576 / T1</strain>
    </source>
</reference>
<keyword evidence="1" id="KW-0812">Transmembrane</keyword>
<keyword evidence="3" id="KW-1185">Reference proteome</keyword>
<feature type="transmembrane region" description="Helical" evidence="1">
    <location>
        <begin position="125"/>
        <end position="143"/>
    </location>
</feature>
<dbReference type="KEGG" id="mhd:Marky_0664"/>